<evidence type="ECO:0000259" key="13">
    <source>
        <dbReference type="PROSITE" id="PS50157"/>
    </source>
</evidence>
<evidence type="ECO:0000256" key="12">
    <source>
        <dbReference type="SAM" id="MobiDB-lite"/>
    </source>
</evidence>
<keyword evidence="3" id="KW-0479">Metal-binding</keyword>
<proteinExistence type="inferred from homology"/>
<name>A0A7M7J7G3_VARDE</name>
<feature type="domain" description="C2H2-type" evidence="13">
    <location>
        <begin position="143"/>
        <end position="170"/>
    </location>
</feature>
<comment type="similarity">
    <text evidence="2">Belongs to the krueppel C2H2-type zinc-finger protein family.</text>
</comment>
<dbReference type="OrthoDB" id="6506092at2759"/>
<evidence type="ECO:0000256" key="7">
    <source>
        <dbReference type="ARBA" id="ARBA00023015"/>
    </source>
</evidence>
<protein>
    <recommendedName>
        <fullName evidence="13">C2H2-type domain-containing protein</fullName>
    </recommendedName>
</protein>
<dbReference type="Proteomes" id="UP000594260">
    <property type="component" value="Unplaced"/>
</dbReference>
<evidence type="ECO:0000256" key="2">
    <source>
        <dbReference type="ARBA" id="ARBA00006991"/>
    </source>
</evidence>
<organism evidence="14 15">
    <name type="scientific">Varroa destructor</name>
    <name type="common">Honeybee mite</name>
    <dbReference type="NCBI Taxonomy" id="109461"/>
    <lineage>
        <taxon>Eukaryota</taxon>
        <taxon>Metazoa</taxon>
        <taxon>Ecdysozoa</taxon>
        <taxon>Arthropoda</taxon>
        <taxon>Chelicerata</taxon>
        <taxon>Arachnida</taxon>
        <taxon>Acari</taxon>
        <taxon>Parasitiformes</taxon>
        <taxon>Mesostigmata</taxon>
        <taxon>Gamasina</taxon>
        <taxon>Dermanyssoidea</taxon>
        <taxon>Varroidae</taxon>
        <taxon>Varroa</taxon>
    </lineage>
</organism>
<evidence type="ECO:0000256" key="11">
    <source>
        <dbReference type="PROSITE-ProRule" id="PRU00042"/>
    </source>
</evidence>
<dbReference type="GO" id="GO:0045944">
    <property type="term" value="P:positive regulation of transcription by RNA polymerase II"/>
    <property type="evidence" value="ECO:0007669"/>
    <property type="project" value="TreeGrafter"/>
</dbReference>
<dbReference type="GO" id="GO:0003677">
    <property type="term" value="F:DNA binding"/>
    <property type="evidence" value="ECO:0007669"/>
    <property type="project" value="UniProtKB-KW"/>
</dbReference>
<accession>A0A7M7J7G3</accession>
<dbReference type="InterPro" id="IPR050688">
    <property type="entry name" value="Zinc_finger/UBP_domain"/>
</dbReference>
<dbReference type="PROSITE" id="PS50157">
    <property type="entry name" value="ZINC_FINGER_C2H2_2"/>
    <property type="match status" value="3"/>
</dbReference>
<evidence type="ECO:0000256" key="3">
    <source>
        <dbReference type="ARBA" id="ARBA00022723"/>
    </source>
</evidence>
<dbReference type="AlphaFoldDB" id="A0A7M7J7G3"/>
<dbReference type="Gene3D" id="3.30.160.60">
    <property type="entry name" value="Classic Zinc Finger"/>
    <property type="match status" value="3"/>
</dbReference>
<keyword evidence="10" id="KW-0539">Nucleus</keyword>
<feature type="compositionally biased region" description="Polar residues" evidence="12">
    <location>
        <begin position="299"/>
        <end position="317"/>
    </location>
</feature>
<dbReference type="SUPFAM" id="SSF57667">
    <property type="entry name" value="beta-beta-alpha zinc fingers"/>
    <property type="match status" value="2"/>
</dbReference>
<dbReference type="KEGG" id="vde:111243746"/>
<dbReference type="FunFam" id="3.30.160.60:FF:002343">
    <property type="entry name" value="Zinc finger protein 33A"/>
    <property type="match status" value="1"/>
</dbReference>
<dbReference type="OMA" id="CMILECK"/>
<dbReference type="PROSITE" id="PS00028">
    <property type="entry name" value="ZINC_FINGER_C2H2_1"/>
    <property type="match status" value="3"/>
</dbReference>
<dbReference type="FunFam" id="3.30.160.60:FF:000075">
    <property type="entry name" value="Putative zinc finger protein 536"/>
    <property type="match status" value="1"/>
</dbReference>
<evidence type="ECO:0000256" key="4">
    <source>
        <dbReference type="ARBA" id="ARBA00022737"/>
    </source>
</evidence>
<evidence type="ECO:0000256" key="10">
    <source>
        <dbReference type="ARBA" id="ARBA00023242"/>
    </source>
</evidence>
<feature type="domain" description="C2H2-type" evidence="13">
    <location>
        <begin position="14"/>
        <end position="41"/>
    </location>
</feature>
<dbReference type="GeneID" id="111243746"/>
<evidence type="ECO:0000313" key="15">
    <source>
        <dbReference type="Proteomes" id="UP000594260"/>
    </source>
</evidence>
<dbReference type="InterPro" id="IPR036236">
    <property type="entry name" value="Znf_C2H2_sf"/>
</dbReference>
<comment type="subcellular location">
    <subcellularLocation>
        <location evidence="1">Nucleus</location>
    </subcellularLocation>
</comment>
<feature type="region of interest" description="Disordered" evidence="12">
    <location>
        <begin position="292"/>
        <end position="321"/>
    </location>
</feature>
<dbReference type="EnsemblMetazoa" id="XM_022789770">
    <property type="protein sequence ID" value="XP_022645505"/>
    <property type="gene ID" value="LOC111243746"/>
</dbReference>
<evidence type="ECO:0000313" key="14">
    <source>
        <dbReference type="EnsemblMetazoa" id="XP_022645505"/>
    </source>
</evidence>
<evidence type="ECO:0000256" key="6">
    <source>
        <dbReference type="ARBA" id="ARBA00022833"/>
    </source>
</evidence>
<dbReference type="GO" id="GO:0008270">
    <property type="term" value="F:zinc ion binding"/>
    <property type="evidence" value="ECO:0007669"/>
    <property type="project" value="UniProtKB-KW"/>
</dbReference>
<keyword evidence="5 11" id="KW-0863">Zinc-finger</keyword>
<dbReference type="RefSeq" id="XP_022645505.1">
    <property type="nucleotide sequence ID" value="XM_022789770.1"/>
</dbReference>
<dbReference type="SMART" id="SM00355">
    <property type="entry name" value="ZnF_C2H2"/>
    <property type="match status" value="7"/>
</dbReference>
<evidence type="ECO:0000256" key="1">
    <source>
        <dbReference type="ARBA" id="ARBA00004123"/>
    </source>
</evidence>
<dbReference type="Pfam" id="PF00096">
    <property type="entry name" value="zf-C2H2"/>
    <property type="match status" value="2"/>
</dbReference>
<evidence type="ECO:0000256" key="8">
    <source>
        <dbReference type="ARBA" id="ARBA00023125"/>
    </source>
</evidence>
<keyword evidence="9" id="KW-0804">Transcription</keyword>
<feature type="domain" description="C2H2-type" evidence="13">
    <location>
        <begin position="171"/>
        <end position="198"/>
    </location>
</feature>
<reference evidence="14" key="1">
    <citation type="submission" date="2021-01" db="UniProtKB">
        <authorList>
            <consortium name="EnsemblMetazoa"/>
        </authorList>
    </citation>
    <scope>IDENTIFICATION</scope>
</reference>
<keyword evidence="7" id="KW-0805">Transcription regulation</keyword>
<dbReference type="InParanoid" id="A0A7M7J7G3"/>
<dbReference type="PANTHER" id="PTHR24403">
    <property type="entry name" value="ZINC FINGER PROTEIN"/>
    <property type="match status" value="1"/>
</dbReference>
<keyword evidence="15" id="KW-1185">Reference proteome</keyword>
<evidence type="ECO:0000256" key="5">
    <source>
        <dbReference type="ARBA" id="ARBA00022771"/>
    </source>
</evidence>
<evidence type="ECO:0000256" key="9">
    <source>
        <dbReference type="ARBA" id="ARBA00023163"/>
    </source>
</evidence>
<keyword evidence="8" id="KW-0238">DNA-binding</keyword>
<dbReference type="PANTHER" id="PTHR24403:SF67">
    <property type="entry name" value="FI01116P-RELATED"/>
    <property type="match status" value="1"/>
</dbReference>
<keyword evidence="6" id="KW-0862">Zinc</keyword>
<sequence>MTRHVMRHTQEKPFRCPYCPHRFSRNDALKNHIKIHVTENPLQCTDCKFMATTLEDLKNHEKQDHKHACSMKTGINASSISGPDQVDGENSIVPARSVVEVDEVNDVDLEISVSTSTAVHDVARLSPASLGGQVITVDGSKELRCKLCPYETRRRQHLERHVLRHTNERPFVCPHCLRRFSRKDSLTKHVSTHAGDTPGQCVYCCHMASDKKDLENHMKEKHIHFCKVCRRKFPTNKTLRGHEAKHCKFGCKHCVFSSIFRNKVERHVRLEHNADDESVVVIRLLSSASQELSEHSQRQSHLSQGQDEPSQELTETPQEPLDLRLRKNLYLELANLHEKK</sequence>
<keyword evidence="4" id="KW-0677">Repeat</keyword>
<dbReference type="InterPro" id="IPR013087">
    <property type="entry name" value="Znf_C2H2_type"/>
</dbReference>
<dbReference type="GO" id="GO:0005634">
    <property type="term" value="C:nucleus"/>
    <property type="evidence" value="ECO:0007669"/>
    <property type="project" value="UniProtKB-SubCell"/>
</dbReference>